<evidence type="ECO:0000256" key="4">
    <source>
        <dbReference type="ARBA" id="ARBA00022989"/>
    </source>
</evidence>
<dbReference type="Proteomes" id="UP000704467">
    <property type="component" value="Unassembled WGS sequence"/>
</dbReference>
<keyword evidence="3 6" id="KW-0812">Transmembrane</keyword>
<evidence type="ECO:0000313" key="8">
    <source>
        <dbReference type="Proteomes" id="UP000704467"/>
    </source>
</evidence>
<feature type="transmembrane region" description="Helical" evidence="6">
    <location>
        <begin position="306"/>
        <end position="330"/>
    </location>
</feature>
<feature type="transmembrane region" description="Helical" evidence="6">
    <location>
        <begin position="136"/>
        <end position="155"/>
    </location>
</feature>
<reference evidence="7 8" key="1">
    <citation type="submission" date="2020-03" db="EMBL/GenBank/DDBJ databases">
        <title>Whole genome sequencing of clinical and environmental type strains of Ochrobactrum.</title>
        <authorList>
            <person name="Dharne M."/>
        </authorList>
    </citation>
    <scope>NUCLEOTIDE SEQUENCE [LARGE SCALE GENOMIC DNA]</scope>
    <source>
        <strain evidence="7 8">CIP 109452</strain>
    </source>
</reference>
<organism evidence="7 8">
    <name type="scientific">Brucella haematophila</name>
    <dbReference type="NCBI Taxonomy" id="419474"/>
    <lineage>
        <taxon>Bacteria</taxon>
        <taxon>Pseudomonadati</taxon>
        <taxon>Pseudomonadota</taxon>
        <taxon>Alphaproteobacteria</taxon>
        <taxon>Hyphomicrobiales</taxon>
        <taxon>Brucellaceae</taxon>
        <taxon>Brucella/Ochrobactrum group</taxon>
        <taxon>Brucella</taxon>
    </lineage>
</organism>
<feature type="transmembrane region" description="Helical" evidence="6">
    <location>
        <begin position="255"/>
        <end position="274"/>
    </location>
</feature>
<feature type="transmembrane region" description="Helical" evidence="6">
    <location>
        <begin position="229"/>
        <end position="248"/>
    </location>
</feature>
<keyword evidence="8" id="KW-1185">Reference proteome</keyword>
<gene>
    <name evidence="7" type="ORF">HED55_13390</name>
</gene>
<feature type="transmembrane region" description="Helical" evidence="6">
    <location>
        <begin position="280"/>
        <end position="299"/>
    </location>
</feature>
<feature type="transmembrane region" description="Helical" evidence="6">
    <location>
        <begin position="55"/>
        <end position="80"/>
    </location>
</feature>
<evidence type="ECO:0000313" key="7">
    <source>
        <dbReference type="EMBL" id="NKC03899.1"/>
    </source>
</evidence>
<evidence type="ECO:0000256" key="2">
    <source>
        <dbReference type="ARBA" id="ARBA00009773"/>
    </source>
</evidence>
<comment type="similarity">
    <text evidence="2">Belongs to the autoinducer-2 exporter (AI-2E) (TC 2.A.86) family.</text>
</comment>
<dbReference type="PANTHER" id="PTHR21716:SF64">
    <property type="entry name" value="AI-2 TRANSPORT PROTEIN TQSA"/>
    <property type="match status" value="1"/>
</dbReference>
<accession>A0ABX1DLP6</accession>
<comment type="subcellular location">
    <subcellularLocation>
        <location evidence="1">Membrane</location>
        <topology evidence="1">Multi-pass membrane protein</topology>
    </subcellularLocation>
</comment>
<evidence type="ECO:0000256" key="5">
    <source>
        <dbReference type="ARBA" id="ARBA00023136"/>
    </source>
</evidence>
<dbReference type="Pfam" id="PF01594">
    <property type="entry name" value="AI-2E_transport"/>
    <property type="match status" value="1"/>
</dbReference>
<feature type="transmembrane region" description="Helical" evidence="6">
    <location>
        <begin position="7"/>
        <end position="25"/>
    </location>
</feature>
<dbReference type="InterPro" id="IPR002549">
    <property type="entry name" value="AI-2E-like"/>
</dbReference>
<evidence type="ECO:0000256" key="6">
    <source>
        <dbReference type="SAM" id="Phobius"/>
    </source>
</evidence>
<name>A0ABX1DLP6_9HYPH</name>
<protein>
    <submittedName>
        <fullName evidence="7">AI-2E family transporter</fullName>
    </submittedName>
</protein>
<evidence type="ECO:0000256" key="3">
    <source>
        <dbReference type="ARBA" id="ARBA00022692"/>
    </source>
</evidence>
<keyword evidence="4 6" id="KW-1133">Transmembrane helix</keyword>
<proteinExistence type="inferred from homology"/>
<feature type="transmembrane region" description="Helical" evidence="6">
    <location>
        <begin position="191"/>
        <end position="209"/>
    </location>
</feature>
<dbReference type="EMBL" id="JAAVLN010000002">
    <property type="protein sequence ID" value="NKC03899.1"/>
    <property type="molecule type" value="Genomic_DNA"/>
</dbReference>
<evidence type="ECO:0000256" key="1">
    <source>
        <dbReference type="ARBA" id="ARBA00004141"/>
    </source>
</evidence>
<comment type="caution">
    <text evidence="7">The sequence shown here is derived from an EMBL/GenBank/DDBJ whole genome shotgun (WGS) entry which is preliminary data.</text>
</comment>
<dbReference type="PANTHER" id="PTHR21716">
    <property type="entry name" value="TRANSMEMBRANE PROTEIN"/>
    <property type="match status" value="1"/>
</dbReference>
<sequence length="361" mass="39670">MTESTRTVGVIVPAILILALMYVAQSVFAPLVFSLFIIAMVWPCQSILQRYMPRGLALLITLVVSMAVMIAVGSSLVWGISKLGQWFFVNADRLQSIYLGWTDWLEEHGIALVGPLADRFDVLWVVRFMRGMAGRLNSFAGFLLLVFIFLMLGLLEVDDFNKRLTSPYAQPYGKTILLCDRIIGAKLRRYMLVRTFASVLTGLIVWLFALGAGLELATAWGAIAFSFNYIPVLGPLFATTLPTLFAIVQFDSWQFAIVVFLSLNVIQFVIGSYLEPRLAGASLSISPFAVIFAVFFWSFMWGIAGAFIGVPILIAVIVFCAASPSLAWIATLMSNDKPLLWDAPPGDLTENPKASSGTKPG</sequence>
<keyword evidence="5 6" id="KW-0472">Membrane</keyword>